<dbReference type="SUPFAM" id="SSF52467">
    <property type="entry name" value="DHS-like NAD/FAD-binding domain"/>
    <property type="match status" value="1"/>
</dbReference>
<dbReference type="GO" id="GO:0070403">
    <property type="term" value="F:NAD+ binding"/>
    <property type="evidence" value="ECO:0007669"/>
    <property type="project" value="UniProtKB-UniRule"/>
</dbReference>
<dbReference type="KEGG" id="ccel:CCDG5_1478"/>
<dbReference type="STRING" id="29343.CCDG5_1478"/>
<evidence type="ECO:0000256" key="2">
    <source>
        <dbReference type="ARBA" id="ARBA00022679"/>
    </source>
</evidence>
<dbReference type="HAMAP" id="MF_01968">
    <property type="entry name" value="Sirtuin_ClassU"/>
    <property type="match status" value="1"/>
</dbReference>
<keyword evidence="3 4" id="KW-0520">NAD</keyword>
<feature type="binding site" evidence="4">
    <location>
        <position position="111"/>
    </location>
    <ligand>
        <name>nicotinamide</name>
        <dbReference type="ChEBI" id="CHEBI:17154"/>
    </ligand>
</feature>
<dbReference type="NCBIfam" id="NF001753">
    <property type="entry name" value="PRK00481.1-3"/>
    <property type="match status" value="1"/>
</dbReference>
<evidence type="ECO:0000313" key="7">
    <source>
        <dbReference type="EMBL" id="CDZ24588.1"/>
    </source>
</evidence>
<keyword evidence="4 5" id="KW-0479">Metal-binding</keyword>
<dbReference type="PANTHER" id="PTHR11085">
    <property type="entry name" value="NAD-DEPENDENT PROTEIN DEACYLASE SIRTUIN-5, MITOCHONDRIAL-RELATED"/>
    <property type="match status" value="1"/>
</dbReference>
<dbReference type="Gene3D" id="3.30.1600.10">
    <property type="entry name" value="SIR2/SIRT2 'Small Domain"/>
    <property type="match status" value="1"/>
</dbReference>
<feature type="binding site" evidence="4 5">
    <location>
        <position position="159"/>
    </location>
    <ligand>
        <name>Zn(2+)</name>
        <dbReference type="ChEBI" id="CHEBI:29105"/>
    </ligand>
</feature>
<reference evidence="8" key="1">
    <citation type="submission" date="2014-07" db="EMBL/GenBank/DDBJ databases">
        <authorList>
            <person name="Wibberg D."/>
        </authorList>
    </citation>
    <scope>NUCLEOTIDE SEQUENCE [LARGE SCALE GENOMIC DNA]</scope>
    <source>
        <strain evidence="8">DG5</strain>
    </source>
</reference>
<feature type="binding site" evidence="4 5">
    <location>
        <position position="156"/>
    </location>
    <ligand>
        <name>Zn(2+)</name>
        <dbReference type="ChEBI" id="CHEBI:29105"/>
    </ligand>
</feature>
<comment type="similarity">
    <text evidence="4">Belongs to the sirtuin family. Class U subfamily.</text>
</comment>
<keyword evidence="4 5" id="KW-0862">Zinc</keyword>
<feature type="binding site" evidence="4">
    <location>
        <position position="109"/>
    </location>
    <ligand>
        <name>NAD(+)</name>
        <dbReference type="ChEBI" id="CHEBI:57540"/>
    </ligand>
</feature>
<feature type="active site" description="Proton acceptor" evidence="4 5">
    <location>
        <position position="127"/>
    </location>
</feature>
<evidence type="ECO:0000256" key="5">
    <source>
        <dbReference type="PROSITE-ProRule" id="PRU00236"/>
    </source>
</evidence>
<dbReference type="GO" id="GO:0016787">
    <property type="term" value="F:hydrolase activity"/>
    <property type="evidence" value="ECO:0007669"/>
    <property type="project" value="UniProtKB-KW"/>
</dbReference>
<comment type="caution">
    <text evidence="4">Lacks conserved residue(s) required for the propagation of feature annotation.</text>
</comment>
<feature type="binding site" evidence="4">
    <location>
        <position position="238"/>
    </location>
    <ligand>
        <name>NAD(+)</name>
        <dbReference type="ChEBI" id="CHEBI:57540"/>
    </ligand>
</feature>
<feature type="binding site" evidence="4">
    <location>
        <position position="220"/>
    </location>
    <ligand>
        <name>NAD(+)</name>
        <dbReference type="ChEBI" id="CHEBI:57540"/>
    </ligand>
</feature>
<feature type="binding site" evidence="4">
    <location>
        <position position="127"/>
    </location>
    <ligand>
        <name>NAD(+)</name>
        <dbReference type="ChEBI" id="CHEBI:57540"/>
    </ligand>
</feature>
<feature type="binding site" evidence="4">
    <location>
        <position position="112"/>
    </location>
    <ligand>
        <name>nicotinamide</name>
        <dbReference type="ChEBI" id="CHEBI:17154"/>
    </ligand>
</feature>
<comment type="subcellular location">
    <subcellularLocation>
        <location evidence="4">Cytoplasm</location>
    </subcellularLocation>
</comment>
<feature type="binding site" evidence="4">
    <location>
        <position position="112"/>
    </location>
    <ligand>
        <name>NAD(+)</name>
        <dbReference type="ChEBI" id="CHEBI:57540"/>
    </ligand>
</feature>
<comment type="function">
    <text evidence="4">NAD-dependent protein deacetylase which modulates the activities of several enzymes which are inactive in their acetylated form.</text>
</comment>
<evidence type="ECO:0000256" key="4">
    <source>
        <dbReference type="HAMAP-Rule" id="MF_01968"/>
    </source>
</evidence>
<dbReference type="PANTHER" id="PTHR11085:SF4">
    <property type="entry name" value="NAD-DEPENDENT PROTEIN DEACYLASE"/>
    <property type="match status" value="1"/>
</dbReference>
<dbReference type="Gene3D" id="3.40.50.1220">
    <property type="entry name" value="TPP-binding domain"/>
    <property type="match status" value="1"/>
</dbReference>
<dbReference type="InterPro" id="IPR028628">
    <property type="entry name" value="Sirtuin_class_U"/>
</dbReference>
<dbReference type="NCBIfam" id="NF001752">
    <property type="entry name" value="PRK00481.1-1"/>
    <property type="match status" value="1"/>
</dbReference>
<dbReference type="InterPro" id="IPR029035">
    <property type="entry name" value="DHS-like_NAD/FAD-binding_dom"/>
</dbReference>
<name>A0A078KQ83_9FIRM</name>
<evidence type="ECO:0000313" key="8">
    <source>
        <dbReference type="Proteomes" id="UP000032431"/>
    </source>
</evidence>
<dbReference type="InterPro" id="IPR026591">
    <property type="entry name" value="Sirtuin_cat_small_dom_sf"/>
</dbReference>
<keyword evidence="7" id="KW-0378">Hydrolase</keyword>
<keyword evidence="8" id="KW-1185">Reference proteome</keyword>
<feature type="binding site" evidence="4">
    <location>
        <position position="39"/>
    </location>
    <ligand>
        <name>NAD(+)</name>
        <dbReference type="ChEBI" id="CHEBI:57540"/>
    </ligand>
</feature>
<dbReference type="Proteomes" id="UP000032431">
    <property type="component" value="Chromosome I"/>
</dbReference>
<dbReference type="GO" id="GO:0005737">
    <property type="term" value="C:cytoplasm"/>
    <property type="evidence" value="ECO:0007669"/>
    <property type="project" value="UniProtKB-SubCell"/>
</dbReference>
<evidence type="ECO:0000259" key="6">
    <source>
        <dbReference type="PROSITE" id="PS50305"/>
    </source>
</evidence>
<feature type="binding site" evidence="4">
    <location>
        <position position="38"/>
    </location>
    <ligand>
        <name>NAD(+)</name>
        <dbReference type="ChEBI" id="CHEBI:57540"/>
    </ligand>
</feature>
<feature type="binding site" evidence="4">
    <location>
        <position position="38"/>
    </location>
    <ligand>
        <name>nicotinamide</name>
        <dbReference type="ChEBI" id="CHEBI:17154"/>
    </ligand>
</feature>
<keyword evidence="1 4" id="KW-0963">Cytoplasm</keyword>
<comment type="catalytic activity">
    <reaction evidence="4">
        <text>N(6)-acetyl-L-lysyl-[protein] + NAD(+) + H2O = 2''-O-acetyl-ADP-D-ribose + nicotinamide + L-lysyl-[protein]</text>
        <dbReference type="Rhea" id="RHEA:43636"/>
        <dbReference type="Rhea" id="RHEA-COMP:9752"/>
        <dbReference type="Rhea" id="RHEA-COMP:10731"/>
        <dbReference type="ChEBI" id="CHEBI:15377"/>
        <dbReference type="ChEBI" id="CHEBI:17154"/>
        <dbReference type="ChEBI" id="CHEBI:29969"/>
        <dbReference type="ChEBI" id="CHEBI:57540"/>
        <dbReference type="ChEBI" id="CHEBI:61930"/>
        <dbReference type="ChEBI" id="CHEBI:83767"/>
        <dbReference type="EC" id="2.3.1.286"/>
    </reaction>
</comment>
<dbReference type="AlphaFoldDB" id="A0A078KQ83"/>
<keyword evidence="2 4" id="KW-0808">Transferase</keyword>
<gene>
    <name evidence="4 7" type="primary">cobB</name>
    <name evidence="7" type="ORF">CCDG5_1478</name>
</gene>
<comment type="cofactor">
    <cofactor evidence="4">
        <name>Zn(2+)</name>
        <dbReference type="ChEBI" id="CHEBI:29105"/>
    </cofactor>
    <text evidence="4">Binds 1 zinc ion per subunit.</text>
</comment>
<dbReference type="EMBL" id="LM995447">
    <property type="protein sequence ID" value="CDZ24588.1"/>
    <property type="molecule type" value="Genomic_DNA"/>
</dbReference>
<feature type="binding site" evidence="4 5">
    <location>
        <position position="138"/>
    </location>
    <ligand>
        <name>Zn(2+)</name>
        <dbReference type="ChEBI" id="CHEBI:29105"/>
    </ligand>
</feature>
<feature type="binding site" evidence="4 5">
    <location>
        <position position="135"/>
    </location>
    <ligand>
        <name>Zn(2+)</name>
        <dbReference type="ChEBI" id="CHEBI:29105"/>
    </ligand>
</feature>
<dbReference type="OrthoDB" id="9800582at2"/>
<evidence type="ECO:0000256" key="1">
    <source>
        <dbReference type="ARBA" id="ARBA00022490"/>
    </source>
</evidence>
<feature type="binding site" evidence="4">
    <location>
        <position position="111"/>
    </location>
    <ligand>
        <name>NAD(+)</name>
        <dbReference type="ChEBI" id="CHEBI:57540"/>
    </ligand>
</feature>
<dbReference type="InterPro" id="IPR050134">
    <property type="entry name" value="NAD-dep_sirtuin_deacylases"/>
</dbReference>
<evidence type="ECO:0000256" key="3">
    <source>
        <dbReference type="ARBA" id="ARBA00023027"/>
    </source>
</evidence>
<feature type="binding site" evidence="4">
    <location>
        <position position="197"/>
    </location>
    <ligand>
        <name>NAD(+)</name>
        <dbReference type="ChEBI" id="CHEBI:57540"/>
    </ligand>
</feature>
<dbReference type="HOGENOM" id="CLU_023643_3_0_9"/>
<dbReference type="GO" id="GO:0017136">
    <property type="term" value="F:histone deacetylase activity, NAD-dependent"/>
    <property type="evidence" value="ECO:0007669"/>
    <property type="project" value="TreeGrafter"/>
</dbReference>
<dbReference type="GO" id="GO:0008270">
    <property type="term" value="F:zinc ion binding"/>
    <property type="evidence" value="ECO:0007669"/>
    <property type="project" value="UniProtKB-UniRule"/>
</dbReference>
<protein>
    <recommendedName>
        <fullName evidence="4">NAD-dependent protein deacetylase</fullName>
        <ecNumber evidence="4">2.3.1.286</ecNumber>
    </recommendedName>
    <alternativeName>
        <fullName evidence="4">Regulatory protein SIR2 homolog</fullName>
    </alternativeName>
</protein>
<feature type="binding site" evidence="4">
    <location>
        <position position="31"/>
    </location>
    <ligand>
        <name>NAD(+)</name>
        <dbReference type="ChEBI" id="CHEBI:57540"/>
    </ligand>
</feature>
<dbReference type="PATRIC" id="fig|29343.3.peg.1559"/>
<feature type="binding site" evidence="4">
    <location>
        <position position="198"/>
    </location>
    <ligand>
        <name>NAD(+)</name>
        <dbReference type="ChEBI" id="CHEBI:57540"/>
    </ligand>
</feature>
<dbReference type="EC" id="2.3.1.286" evidence="4"/>
<dbReference type="InterPro" id="IPR003000">
    <property type="entry name" value="Sirtuin"/>
</dbReference>
<organism evidence="7 8">
    <name type="scientific">[Clostridium] cellulosi</name>
    <dbReference type="NCBI Taxonomy" id="29343"/>
    <lineage>
        <taxon>Bacteria</taxon>
        <taxon>Bacillati</taxon>
        <taxon>Bacillota</taxon>
        <taxon>Clostridia</taxon>
        <taxon>Eubacteriales</taxon>
        <taxon>Oscillospiraceae</taxon>
        <taxon>Oscillospiraceae incertae sedis</taxon>
    </lineage>
</organism>
<proteinExistence type="inferred from homology"/>
<feature type="domain" description="Deacetylase sirtuin-type" evidence="6">
    <location>
        <begin position="1"/>
        <end position="252"/>
    </location>
</feature>
<dbReference type="InterPro" id="IPR026590">
    <property type="entry name" value="Ssirtuin_cat_dom"/>
</dbReference>
<feature type="binding site" evidence="4">
    <location>
        <position position="27"/>
    </location>
    <ligand>
        <name>NAD(+)</name>
        <dbReference type="ChEBI" id="CHEBI:57540"/>
    </ligand>
</feature>
<dbReference type="Pfam" id="PF02146">
    <property type="entry name" value="SIR2"/>
    <property type="match status" value="1"/>
</dbReference>
<accession>A0A078KQ83</accession>
<sequence>MDELEEKIERLASMISESKRIVAFTGAGVSTESNIPDFRSSKGVYESIQKEYKQPAERLLSHSYFEAHPEIFFDYLRRFLVFPDALPNDAHKSLAALERIGKLSCVVTQNIDGLHTKAGNKNVCELHGSLYRNYCIKCGEKYDLDFVLSAKDIPRCKKCGGIVRPDVVLYEELLDEDVMEKAANEIINADMLLIMGTSLAVYPAAGFIRYFRGENIVIINRDATPYDGSAKLLIKAKAGETMRAVMNKCKIEF</sequence>
<dbReference type="PROSITE" id="PS50305">
    <property type="entry name" value="SIRTUIN"/>
    <property type="match status" value="1"/>
</dbReference>